<proteinExistence type="predicted"/>
<keyword evidence="2" id="KW-1185">Reference proteome</keyword>
<dbReference type="EMBL" id="CM046389">
    <property type="protein sequence ID" value="KAI8567367.1"/>
    <property type="molecule type" value="Genomic_DNA"/>
</dbReference>
<organism evidence="1 2">
    <name type="scientific">Rhododendron molle</name>
    <name type="common">Chinese azalea</name>
    <name type="synonym">Azalea mollis</name>
    <dbReference type="NCBI Taxonomy" id="49168"/>
    <lineage>
        <taxon>Eukaryota</taxon>
        <taxon>Viridiplantae</taxon>
        <taxon>Streptophyta</taxon>
        <taxon>Embryophyta</taxon>
        <taxon>Tracheophyta</taxon>
        <taxon>Spermatophyta</taxon>
        <taxon>Magnoliopsida</taxon>
        <taxon>eudicotyledons</taxon>
        <taxon>Gunneridae</taxon>
        <taxon>Pentapetalae</taxon>
        <taxon>asterids</taxon>
        <taxon>Ericales</taxon>
        <taxon>Ericaceae</taxon>
        <taxon>Ericoideae</taxon>
        <taxon>Rhodoreae</taxon>
        <taxon>Rhododendron</taxon>
    </lineage>
</organism>
<protein>
    <submittedName>
        <fullName evidence="1">Uncharacterized protein</fullName>
    </submittedName>
</protein>
<reference evidence="1" key="1">
    <citation type="submission" date="2022-02" db="EMBL/GenBank/DDBJ databases">
        <title>Plant Genome Project.</title>
        <authorList>
            <person name="Zhang R.-G."/>
        </authorList>
    </citation>
    <scope>NUCLEOTIDE SEQUENCE</scope>
    <source>
        <strain evidence="1">AT1</strain>
    </source>
</reference>
<evidence type="ECO:0000313" key="1">
    <source>
        <dbReference type="EMBL" id="KAI8567367.1"/>
    </source>
</evidence>
<dbReference type="Proteomes" id="UP001062846">
    <property type="component" value="Chromosome 2"/>
</dbReference>
<comment type="caution">
    <text evidence="1">The sequence shown here is derived from an EMBL/GenBank/DDBJ whole genome shotgun (WGS) entry which is preliminary data.</text>
</comment>
<sequence length="82" mass="9860">MFMHLLKGNTNSETQERFQHLGETMKRHVQKILNCMNRGFTTDKLKPMRCQDDPHEYLDMHEFYKPFKVSDGIFLVFHLVMV</sequence>
<gene>
    <name evidence="1" type="ORF">RHMOL_Rhmol02G0116400</name>
</gene>
<evidence type="ECO:0000313" key="2">
    <source>
        <dbReference type="Proteomes" id="UP001062846"/>
    </source>
</evidence>
<accession>A0ACC0PNR5</accession>
<name>A0ACC0PNR5_RHOML</name>